<evidence type="ECO:0000256" key="1">
    <source>
        <dbReference type="SAM" id="MobiDB-lite"/>
    </source>
</evidence>
<evidence type="ECO:0008006" key="4">
    <source>
        <dbReference type="Google" id="ProtNLM"/>
    </source>
</evidence>
<protein>
    <recommendedName>
        <fullName evidence="4">DUF2497 domain-containing protein</fullName>
    </recommendedName>
</protein>
<dbReference type="RefSeq" id="WP_008603637.1">
    <property type="nucleotide sequence ID" value="NZ_AMRV01000011.1"/>
</dbReference>
<keyword evidence="3" id="KW-1185">Reference proteome</keyword>
<evidence type="ECO:0000313" key="2">
    <source>
        <dbReference type="EMBL" id="EMD82017.1"/>
    </source>
</evidence>
<dbReference type="InterPro" id="IPR019632">
    <property type="entry name" value="DUF2497"/>
</dbReference>
<reference evidence="2 3" key="1">
    <citation type="journal article" date="2013" name="Genome Announc.">
        <title>Draft Genome Sequence of Strain JLT2015T, Belonging to the Family Sphingomonadaceae of the Alphaproteobacteria.</title>
        <authorList>
            <person name="Tang K."/>
            <person name="Liu K."/>
            <person name="Li S."/>
            <person name="Jiao N."/>
        </authorList>
    </citation>
    <scope>NUCLEOTIDE SEQUENCE [LARGE SCALE GENOMIC DNA]</scope>
    <source>
        <strain evidence="2 3">JLT2015</strain>
    </source>
</reference>
<dbReference type="EMBL" id="AMRV01000011">
    <property type="protein sequence ID" value="EMD82017.1"/>
    <property type="molecule type" value="Genomic_DNA"/>
</dbReference>
<comment type="caution">
    <text evidence="2">The sequence shown here is derived from an EMBL/GenBank/DDBJ whole genome shotgun (WGS) entry which is preliminary data.</text>
</comment>
<evidence type="ECO:0000313" key="3">
    <source>
        <dbReference type="Proteomes" id="UP000011717"/>
    </source>
</evidence>
<sequence length="109" mass="11766">MSEKPDQPKQSMNEILASIRAIIGDGDSASAKGKQTTASIAEALAEDDPAPTRPAPPPSGPQSHRIGTLTVEELAAELMRPMLQRWMDENLHDIVKDLVAGEVKRKVGR</sequence>
<dbReference type="AlphaFoldDB" id="M2U1Z8"/>
<organism evidence="2 3">
    <name type="scientific">Pacificimonas flava</name>
    <dbReference type="NCBI Taxonomy" id="1234595"/>
    <lineage>
        <taxon>Bacteria</taxon>
        <taxon>Pseudomonadati</taxon>
        <taxon>Pseudomonadota</taxon>
        <taxon>Alphaproteobacteria</taxon>
        <taxon>Sphingomonadales</taxon>
        <taxon>Sphingosinicellaceae</taxon>
        <taxon>Pacificimonas</taxon>
    </lineage>
</organism>
<feature type="compositionally biased region" description="Pro residues" evidence="1">
    <location>
        <begin position="51"/>
        <end position="60"/>
    </location>
</feature>
<name>M2U1Z8_9SPHN</name>
<dbReference type="Pfam" id="PF10691">
    <property type="entry name" value="DUF2497"/>
    <property type="match status" value="1"/>
</dbReference>
<proteinExistence type="predicted"/>
<dbReference type="Proteomes" id="UP000011717">
    <property type="component" value="Unassembled WGS sequence"/>
</dbReference>
<dbReference type="OrthoDB" id="7189469at2"/>
<gene>
    <name evidence="2" type="ORF">C725_2673</name>
</gene>
<feature type="region of interest" description="Disordered" evidence="1">
    <location>
        <begin position="25"/>
        <end position="65"/>
    </location>
</feature>
<accession>M2U1Z8</accession>